<proteinExistence type="predicted"/>
<evidence type="ECO:0008006" key="3">
    <source>
        <dbReference type="Google" id="ProtNLM"/>
    </source>
</evidence>
<gene>
    <name evidence="1" type="ORF">I4W93_009415</name>
</gene>
<dbReference type="Proteomes" id="UP000663814">
    <property type="component" value="Unassembled WGS sequence"/>
</dbReference>
<dbReference type="RefSeq" id="WP_205311178.1">
    <property type="nucleotide sequence ID" value="NZ_JAERPS020000003.1"/>
</dbReference>
<protein>
    <recommendedName>
        <fullName evidence="3">PAS domain-containing protein</fullName>
    </recommendedName>
</protein>
<reference evidence="1 2" key="1">
    <citation type="submission" date="2020-12" db="EMBL/GenBank/DDBJ databases">
        <authorList>
            <person name="Ruan W."/>
            <person name="Khan S.A."/>
            <person name="Jeon C.O."/>
        </authorList>
    </citation>
    <scope>NUCLEOTIDE SEQUENCE [LARGE SCALE GENOMIC DNA]</scope>
    <source>
        <strain evidence="1 2">MA-13</strain>
    </source>
</reference>
<dbReference type="SUPFAM" id="SSF55785">
    <property type="entry name" value="PYP-like sensor domain (PAS domain)"/>
    <property type="match status" value="1"/>
</dbReference>
<comment type="caution">
    <text evidence="1">The sequence shown here is derived from an EMBL/GenBank/DDBJ whole genome shotgun (WGS) entry which is preliminary data.</text>
</comment>
<organism evidence="1 2">
    <name type="scientific">Rheinheimera maricola</name>
    <dbReference type="NCBI Taxonomy" id="2793282"/>
    <lineage>
        <taxon>Bacteria</taxon>
        <taxon>Pseudomonadati</taxon>
        <taxon>Pseudomonadota</taxon>
        <taxon>Gammaproteobacteria</taxon>
        <taxon>Chromatiales</taxon>
        <taxon>Chromatiaceae</taxon>
        <taxon>Rheinheimera</taxon>
    </lineage>
</organism>
<dbReference type="Gene3D" id="3.30.450.20">
    <property type="entry name" value="PAS domain"/>
    <property type="match status" value="1"/>
</dbReference>
<name>A0ABS7X8E1_9GAMM</name>
<dbReference type="InterPro" id="IPR035965">
    <property type="entry name" value="PAS-like_dom_sf"/>
</dbReference>
<evidence type="ECO:0000313" key="1">
    <source>
        <dbReference type="EMBL" id="MBZ9611814.1"/>
    </source>
</evidence>
<evidence type="ECO:0000313" key="2">
    <source>
        <dbReference type="Proteomes" id="UP000663814"/>
    </source>
</evidence>
<dbReference type="EMBL" id="JAERPS020000003">
    <property type="protein sequence ID" value="MBZ9611814.1"/>
    <property type="molecule type" value="Genomic_DNA"/>
</dbReference>
<reference evidence="1 2" key="2">
    <citation type="submission" date="2021-08" db="EMBL/GenBank/DDBJ databases">
        <title>Rheinheimera aquimaris sp. nov., isolated from seawater of the East Sea in Korea.</title>
        <authorList>
            <person name="Kim K.H."/>
            <person name="Wenting R."/>
            <person name="Kim K.R."/>
            <person name="Jeon C.O."/>
        </authorList>
    </citation>
    <scope>NUCLEOTIDE SEQUENCE [LARGE SCALE GENOMIC DNA]</scope>
    <source>
        <strain evidence="1 2">MA-13</strain>
    </source>
</reference>
<keyword evidence="2" id="KW-1185">Reference proteome</keyword>
<sequence length="206" mass="22338">MTDKLTPPPISNELRQRAEQQLRTGTAQLNNASTASSDALGALYRLSSTANTASDGLKLLHELQTYQVELDVQLEQLQHDEREHSQELSCYRQFFAICPLACLMLSLNGTIIAANDAAGRLFSHAATNVAEHASESLCGRPVFSLFCPSCQPMLSAALAKVQRNQQSATLIATPVSRAAEPRSTADSMQLSITLSPDHNTILIMLT</sequence>
<accession>A0ABS7X8E1</accession>